<evidence type="ECO:0000256" key="3">
    <source>
        <dbReference type="ARBA" id="ARBA00004574"/>
    </source>
</evidence>
<dbReference type="InterPro" id="IPR013083">
    <property type="entry name" value="Znf_RING/FYVE/PHD"/>
</dbReference>
<evidence type="ECO:0000256" key="7">
    <source>
        <dbReference type="ARBA" id="ARBA00022454"/>
    </source>
</evidence>
<keyword evidence="7" id="KW-0158">Chromosome</keyword>
<evidence type="ECO:0000256" key="8">
    <source>
        <dbReference type="ARBA" id="ARBA00022679"/>
    </source>
</evidence>
<organism evidence="22 23">
    <name type="scientific">Patella caerulea</name>
    <name type="common">Rayed Mediterranean limpet</name>
    <dbReference type="NCBI Taxonomy" id="87958"/>
    <lineage>
        <taxon>Eukaryota</taxon>
        <taxon>Metazoa</taxon>
        <taxon>Spiralia</taxon>
        <taxon>Lophotrochozoa</taxon>
        <taxon>Mollusca</taxon>
        <taxon>Gastropoda</taxon>
        <taxon>Patellogastropoda</taxon>
        <taxon>Patelloidea</taxon>
        <taxon>Patellidae</taxon>
        <taxon>Patella</taxon>
    </lineage>
</organism>
<dbReference type="Pfam" id="PF08746">
    <property type="entry name" value="zf-RING-like"/>
    <property type="match status" value="1"/>
</dbReference>
<evidence type="ECO:0000256" key="2">
    <source>
        <dbReference type="ARBA" id="ARBA00004123"/>
    </source>
</evidence>
<dbReference type="PANTHER" id="PTHR20973:SF0">
    <property type="entry name" value="NON-STRUCTURAL MAINTENANCE OF CHROMOSOMES ELEMENT 1 HOMOLOG"/>
    <property type="match status" value="1"/>
</dbReference>
<evidence type="ECO:0000256" key="16">
    <source>
        <dbReference type="ARBA" id="ARBA00023172"/>
    </source>
</evidence>
<evidence type="ECO:0000256" key="4">
    <source>
        <dbReference type="ARBA" id="ARBA00010258"/>
    </source>
</evidence>
<evidence type="ECO:0000256" key="18">
    <source>
        <dbReference type="ARBA" id="ARBA00023242"/>
    </source>
</evidence>
<evidence type="ECO:0000256" key="20">
    <source>
        <dbReference type="SAM" id="MobiDB-lite"/>
    </source>
</evidence>
<evidence type="ECO:0000256" key="6">
    <source>
        <dbReference type="ARBA" id="ARBA00019422"/>
    </source>
</evidence>
<evidence type="ECO:0000256" key="10">
    <source>
        <dbReference type="ARBA" id="ARBA00022763"/>
    </source>
</evidence>
<keyword evidence="16 19" id="KW-0233">DNA recombination</keyword>
<evidence type="ECO:0000256" key="5">
    <source>
        <dbReference type="ARBA" id="ARBA00012483"/>
    </source>
</evidence>
<keyword evidence="23" id="KW-1185">Reference proteome</keyword>
<dbReference type="GO" id="GO:0005634">
    <property type="term" value="C:nucleus"/>
    <property type="evidence" value="ECO:0007669"/>
    <property type="project" value="UniProtKB-SubCell"/>
</dbReference>
<dbReference type="Pfam" id="PF07574">
    <property type="entry name" value="SMC_Nse1"/>
    <property type="match status" value="1"/>
</dbReference>
<keyword evidence="13 19" id="KW-0862">Zinc</keyword>
<feature type="domain" description="Phorbol-ester/DAG-type" evidence="21">
    <location>
        <begin position="176"/>
        <end position="228"/>
    </location>
</feature>
<dbReference type="GO" id="GO:0030915">
    <property type="term" value="C:Smc5-Smc6 complex"/>
    <property type="evidence" value="ECO:0007669"/>
    <property type="project" value="UniProtKB-UniRule"/>
</dbReference>
<dbReference type="InterPro" id="IPR046349">
    <property type="entry name" value="C1-like_sf"/>
</dbReference>
<dbReference type="GO" id="GO:0008270">
    <property type="term" value="F:zinc ion binding"/>
    <property type="evidence" value="ECO:0007669"/>
    <property type="project" value="UniProtKB-KW"/>
</dbReference>
<feature type="region of interest" description="Disordered" evidence="20">
    <location>
        <begin position="244"/>
        <end position="270"/>
    </location>
</feature>
<comment type="subunit">
    <text evidence="19">Component of the Smc5-Smc6 complex.</text>
</comment>
<dbReference type="PROSITE" id="PS50081">
    <property type="entry name" value="ZF_DAG_PE_2"/>
    <property type="match status" value="1"/>
</dbReference>
<reference evidence="22 23" key="1">
    <citation type="submission" date="2024-01" db="EMBL/GenBank/DDBJ databases">
        <title>The genome of the rayed Mediterranean limpet Patella caerulea (Linnaeus, 1758).</title>
        <authorList>
            <person name="Anh-Thu Weber A."/>
            <person name="Halstead-Nussloch G."/>
        </authorList>
    </citation>
    <scope>NUCLEOTIDE SEQUENCE [LARGE SCALE GENOMIC DNA]</scope>
    <source>
        <strain evidence="22">AATW-2023a</strain>
        <tissue evidence="22">Whole specimen</tissue>
    </source>
</reference>
<dbReference type="Gene3D" id="1.10.10.10">
    <property type="entry name" value="Winged helix-like DNA-binding domain superfamily/Winged helix DNA-binding domain"/>
    <property type="match status" value="1"/>
</dbReference>
<feature type="compositionally biased region" description="Polar residues" evidence="20">
    <location>
        <begin position="250"/>
        <end position="261"/>
    </location>
</feature>
<dbReference type="GO" id="GO:0000724">
    <property type="term" value="P:double-strand break repair via homologous recombination"/>
    <property type="evidence" value="ECO:0007669"/>
    <property type="project" value="TreeGrafter"/>
</dbReference>
<dbReference type="GO" id="GO:0000781">
    <property type="term" value="C:chromosome, telomeric region"/>
    <property type="evidence" value="ECO:0007669"/>
    <property type="project" value="UniProtKB-SubCell"/>
</dbReference>
<comment type="caution">
    <text evidence="22">The sequence shown here is derived from an EMBL/GenBank/DDBJ whole genome shotgun (WGS) entry which is preliminary data.</text>
</comment>
<keyword evidence="11 19" id="KW-0863">Zinc-finger</keyword>
<keyword evidence="17 19" id="KW-0234">DNA repair</keyword>
<sequence length="270" mass="31016">MSELRDSHRLFLQSFMSRSVLDAKEVKALYKSSCEKFNEEYITQEDERRRQLAEFVIVINNSIKPFHMEIKKGFSEDNGTNCYCLVSTSDTAITKMASDYTATELEYFKKLIELVVESDVGYIGSVEALNLTESLTNTKKMSKTDAENLLKRMKADRWLILNEGQVSLSTRTILELDMYITDTYPETAKMCELCKKLCLKGQLCEECGVKLHVHCASRIFSKQNQRKCPGQRCNAEWVHDIPSKDVPGSQHVQQENIPSHGQNRKRKAKH</sequence>
<accession>A0AAN8PXS8</accession>
<evidence type="ECO:0000313" key="22">
    <source>
        <dbReference type="EMBL" id="KAK6188829.1"/>
    </source>
</evidence>
<dbReference type="Proteomes" id="UP001347796">
    <property type="component" value="Unassembled WGS sequence"/>
</dbReference>
<comment type="catalytic activity">
    <reaction evidence="1 19">
        <text>S-ubiquitinyl-[E2 ubiquitin-conjugating enzyme]-L-cysteine + [acceptor protein]-L-lysine = [E2 ubiquitin-conjugating enzyme]-L-cysteine + N(6)-ubiquitinyl-[acceptor protein]-L-lysine.</text>
        <dbReference type="EC" id="2.3.2.27"/>
    </reaction>
</comment>
<keyword evidence="15" id="KW-0779">Telomere</keyword>
<dbReference type="EMBL" id="JAZGQO010000003">
    <property type="protein sequence ID" value="KAK6188829.1"/>
    <property type="molecule type" value="Genomic_DNA"/>
</dbReference>
<keyword evidence="10 19" id="KW-0227">DNA damage</keyword>
<dbReference type="EC" id="2.3.2.27" evidence="5 19"/>
<name>A0AAN8PXS8_PATCE</name>
<protein>
    <recommendedName>
        <fullName evidence="6 19">Non-structural maintenance of chromosomes element 1 homolog</fullName>
        <ecNumber evidence="5 19">2.3.2.27</ecNumber>
    </recommendedName>
</protein>
<comment type="subcellular location">
    <subcellularLocation>
        <location evidence="3">Chromosome</location>
        <location evidence="3">Telomere</location>
    </subcellularLocation>
    <subcellularLocation>
        <location evidence="2 19">Nucleus</location>
    </subcellularLocation>
</comment>
<dbReference type="FunFam" id="3.90.1150.220:FF:000001">
    <property type="entry name" value="Non-structural maintenance of chromosomes element 1 homolog"/>
    <property type="match status" value="1"/>
</dbReference>
<keyword evidence="18 19" id="KW-0539">Nucleus</keyword>
<evidence type="ECO:0000256" key="12">
    <source>
        <dbReference type="ARBA" id="ARBA00022786"/>
    </source>
</evidence>
<evidence type="ECO:0000259" key="21">
    <source>
        <dbReference type="PROSITE" id="PS50081"/>
    </source>
</evidence>
<dbReference type="InterPro" id="IPR014857">
    <property type="entry name" value="Nse1_RING_C4HC3-type"/>
</dbReference>
<evidence type="ECO:0000256" key="13">
    <source>
        <dbReference type="ARBA" id="ARBA00022833"/>
    </source>
</evidence>
<evidence type="ECO:0000256" key="11">
    <source>
        <dbReference type="ARBA" id="ARBA00022771"/>
    </source>
</evidence>
<keyword evidence="12 19" id="KW-0833">Ubl conjugation pathway</keyword>
<dbReference type="AlphaFoldDB" id="A0AAN8PXS8"/>
<keyword evidence="9 19" id="KW-0479">Metal-binding</keyword>
<proteinExistence type="inferred from homology"/>
<dbReference type="InterPro" id="IPR002219">
    <property type="entry name" value="PKC_DAG/PE"/>
</dbReference>
<keyword evidence="8 19" id="KW-0808">Transferase</keyword>
<dbReference type="Gene3D" id="3.30.40.10">
    <property type="entry name" value="Zinc/RING finger domain, C3HC4 (zinc finger)"/>
    <property type="match status" value="1"/>
</dbReference>
<evidence type="ECO:0000256" key="14">
    <source>
        <dbReference type="ARBA" id="ARBA00022843"/>
    </source>
</evidence>
<evidence type="ECO:0000256" key="19">
    <source>
        <dbReference type="RuleBase" id="RU368018"/>
    </source>
</evidence>
<dbReference type="InterPro" id="IPR011513">
    <property type="entry name" value="Nse1"/>
</dbReference>
<comment type="similarity">
    <text evidence="4 19">Belongs to the NSE1 family.</text>
</comment>
<gene>
    <name evidence="22" type="ORF">SNE40_004927</name>
</gene>
<dbReference type="SUPFAM" id="SSF57889">
    <property type="entry name" value="Cysteine-rich domain"/>
    <property type="match status" value="1"/>
</dbReference>
<evidence type="ECO:0000256" key="1">
    <source>
        <dbReference type="ARBA" id="ARBA00000900"/>
    </source>
</evidence>
<dbReference type="InterPro" id="IPR036388">
    <property type="entry name" value="WH-like_DNA-bd_sf"/>
</dbReference>
<dbReference type="Gene3D" id="3.90.1150.220">
    <property type="match status" value="1"/>
</dbReference>
<evidence type="ECO:0000256" key="15">
    <source>
        <dbReference type="ARBA" id="ARBA00022895"/>
    </source>
</evidence>
<dbReference type="PANTHER" id="PTHR20973">
    <property type="entry name" value="NON-SMC ELEMENT 1-RELATED"/>
    <property type="match status" value="1"/>
</dbReference>
<evidence type="ECO:0000256" key="17">
    <source>
        <dbReference type="ARBA" id="ARBA00023204"/>
    </source>
</evidence>
<dbReference type="GO" id="GO:0061630">
    <property type="term" value="F:ubiquitin protein ligase activity"/>
    <property type="evidence" value="ECO:0007669"/>
    <property type="project" value="UniProtKB-EC"/>
</dbReference>
<dbReference type="CDD" id="cd16493">
    <property type="entry name" value="RING-CH-C4HC3_NSE1"/>
    <property type="match status" value="1"/>
</dbReference>
<evidence type="ECO:0000256" key="9">
    <source>
        <dbReference type="ARBA" id="ARBA00022723"/>
    </source>
</evidence>
<keyword evidence="14" id="KW-0832">Ubl conjugation</keyword>
<evidence type="ECO:0000313" key="23">
    <source>
        <dbReference type="Proteomes" id="UP001347796"/>
    </source>
</evidence>
<dbReference type="FunFam" id="1.10.10.10:FF:000270">
    <property type="entry name" value="Non-structural maintenance of chromosomes element 1 homolog"/>
    <property type="match status" value="1"/>
</dbReference>